<name>A0A6L5XF43_9BACT</name>
<dbReference type="EMBL" id="VULT01000013">
    <property type="protein sequence ID" value="MSS17904.1"/>
    <property type="molecule type" value="Genomic_DNA"/>
</dbReference>
<evidence type="ECO:0000313" key="2">
    <source>
        <dbReference type="EMBL" id="MSS17904.1"/>
    </source>
</evidence>
<keyword evidence="1" id="KW-0732">Signal</keyword>
<feature type="signal peptide" evidence="1">
    <location>
        <begin position="1"/>
        <end position="26"/>
    </location>
</feature>
<comment type="caution">
    <text evidence="2">The sequence shown here is derived from an EMBL/GenBank/DDBJ whole genome shotgun (WGS) entry which is preliminary data.</text>
</comment>
<proteinExistence type="predicted"/>
<protein>
    <recommendedName>
        <fullName evidence="4">RHS repeat protein</fullName>
    </recommendedName>
</protein>
<accession>A0A6L5XF43</accession>
<keyword evidence="3" id="KW-1185">Reference proteome</keyword>
<evidence type="ECO:0000256" key="1">
    <source>
        <dbReference type="SAM" id="SignalP"/>
    </source>
</evidence>
<sequence>MKRFFYFMFAAIVAASTITTTTSAQASTAKVAPFYKNPKSAYALKMRSTLSALSKGDFNRAWTEYMALGKLIDKSGNRQSCVDALYPLYDLAQAMFEARPAGSETTVALKRDPWQAMTTVRNVYVTGVGIDKANVFLADEEIGLSVDMIRRMVIKQLMIDTRRMGTVEAYSKLIEVLDPSDAGYNEARNQLAALEFDNTCTTAAGCREFLRNYPESPLVGKAKQRAMKFDYDDACKANTSAGWKKFIADYQYVPGAEDRVSQARASLKRVDDARLLSRTVTLAELDAYVASNRRDMDNKIFTVYDNLINLPTHSYRFLSLKLGFGGATGRVEETVVDASGSRFVNRYVFNKQGLLEQVYDGRTKATTRYTYGYDAVKGFYPLSKSVGKKTFKYECTYNTSNGHITKVRCGDGTSMSCSYDATGRLTGRVEIDGKGRRHVASYRSGKIRSETTGDVSLKFVKYDGAFPTQIVSQNRGKTYVWTYDYTLNGNGLWTRASARLDGKPRLTITRAYSE</sequence>
<feature type="chain" id="PRO_5026964464" description="RHS repeat protein" evidence="1">
    <location>
        <begin position="27"/>
        <end position="514"/>
    </location>
</feature>
<reference evidence="2 3" key="1">
    <citation type="submission" date="2019-08" db="EMBL/GenBank/DDBJ databases">
        <title>In-depth cultivation of the pig gut microbiome towards novel bacterial diversity and tailored functional studies.</title>
        <authorList>
            <person name="Wylensek D."/>
            <person name="Hitch T.C.A."/>
            <person name="Clavel T."/>
        </authorList>
    </citation>
    <scope>NUCLEOTIDE SEQUENCE [LARGE SCALE GENOMIC DNA]</scope>
    <source>
        <strain evidence="2 3">Oil-RF-744-WCA-WT-10</strain>
    </source>
</reference>
<gene>
    <name evidence="2" type="ORF">FYJ29_09075</name>
</gene>
<evidence type="ECO:0000313" key="3">
    <source>
        <dbReference type="Proteomes" id="UP000483362"/>
    </source>
</evidence>
<organism evidence="2 3">
    <name type="scientific">Sodaliphilus pleomorphus</name>
    <dbReference type="NCBI Taxonomy" id="2606626"/>
    <lineage>
        <taxon>Bacteria</taxon>
        <taxon>Pseudomonadati</taxon>
        <taxon>Bacteroidota</taxon>
        <taxon>Bacteroidia</taxon>
        <taxon>Bacteroidales</taxon>
        <taxon>Muribaculaceae</taxon>
        <taxon>Sodaliphilus</taxon>
    </lineage>
</organism>
<dbReference type="Proteomes" id="UP000483362">
    <property type="component" value="Unassembled WGS sequence"/>
</dbReference>
<dbReference type="RefSeq" id="WP_154328881.1">
    <property type="nucleotide sequence ID" value="NZ_CP045696.1"/>
</dbReference>
<dbReference type="AlphaFoldDB" id="A0A6L5XF43"/>
<evidence type="ECO:0008006" key="4">
    <source>
        <dbReference type="Google" id="ProtNLM"/>
    </source>
</evidence>